<protein>
    <submittedName>
        <fullName evidence="2">Uncharacterized protein</fullName>
    </submittedName>
</protein>
<dbReference type="EMBL" id="FPHN01000228">
    <property type="protein sequence ID" value="SFV67584.1"/>
    <property type="molecule type" value="Genomic_DNA"/>
</dbReference>
<reference evidence="2" key="1">
    <citation type="submission" date="2016-10" db="EMBL/GenBank/DDBJ databases">
        <authorList>
            <person name="de Groot N.N."/>
        </authorList>
    </citation>
    <scope>NUCLEOTIDE SEQUENCE</scope>
</reference>
<gene>
    <name evidence="2" type="ORF">MNB_SV-14-878</name>
</gene>
<proteinExistence type="predicted"/>
<evidence type="ECO:0000256" key="1">
    <source>
        <dbReference type="SAM" id="Phobius"/>
    </source>
</evidence>
<keyword evidence="1" id="KW-0812">Transmembrane</keyword>
<feature type="transmembrane region" description="Helical" evidence="1">
    <location>
        <begin position="20"/>
        <end position="39"/>
    </location>
</feature>
<sequence length="42" mass="4686">MISVVGGVDGLTGISFPLIWTIYVILVFFTSAFTFSWLVKKM</sequence>
<keyword evidence="1" id="KW-1133">Transmembrane helix</keyword>
<keyword evidence="1" id="KW-0472">Membrane</keyword>
<organism evidence="2">
    <name type="scientific">hydrothermal vent metagenome</name>
    <dbReference type="NCBI Taxonomy" id="652676"/>
    <lineage>
        <taxon>unclassified sequences</taxon>
        <taxon>metagenomes</taxon>
        <taxon>ecological metagenomes</taxon>
    </lineage>
</organism>
<name>A0A1W1CP92_9ZZZZ</name>
<dbReference type="AlphaFoldDB" id="A0A1W1CP92"/>
<evidence type="ECO:0000313" key="2">
    <source>
        <dbReference type="EMBL" id="SFV67584.1"/>
    </source>
</evidence>
<accession>A0A1W1CP92</accession>